<dbReference type="InterPro" id="IPR029044">
    <property type="entry name" value="Nucleotide-diphossugar_trans"/>
</dbReference>
<reference evidence="1" key="1">
    <citation type="submission" date="2020-07" db="EMBL/GenBank/DDBJ databases">
        <title>Huge and variable diversity of episymbiotic CPR bacteria and DPANN archaea in groundwater ecosystems.</title>
        <authorList>
            <person name="He C.Y."/>
            <person name="Keren R."/>
            <person name="Whittaker M."/>
            <person name="Farag I.F."/>
            <person name="Doudna J."/>
            <person name="Cate J.H.D."/>
            <person name="Banfield J.F."/>
        </authorList>
    </citation>
    <scope>NUCLEOTIDE SEQUENCE</scope>
    <source>
        <strain evidence="1">NC_groundwater_1813_Pr3_B-0.1um_71_17</strain>
    </source>
</reference>
<dbReference type="AlphaFoldDB" id="A0A933SEW0"/>
<dbReference type="PANTHER" id="PTHR36529">
    <property type="entry name" value="SLL1095 PROTEIN"/>
    <property type="match status" value="1"/>
</dbReference>
<dbReference type="Proteomes" id="UP000696931">
    <property type="component" value="Unassembled WGS sequence"/>
</dbReference>
<dbReference type="PANTHER" id="PTHR36529:SF1">
    <property type="entry name" value="GLYCOSYLTRANSFERASE"/>
    <property type="match status" value="1"/>
</dbReference>
<evidence type="ECO:0000313" key="1">
    <source>
        <dbReference type="EMBL" id="MBI5170015.1"/>
    </source>
</evidence>
<dbReference type="Gene3D" id="3.90.550.10">
    <property type="entry name" value="Spore Coat Polysaccharide Biosynthesis Protein SpsA, Chain A"/>
    <property type="match status" value="1"/>
</dbReference>
<dbReference type="EMBL" id="JACRIW010000078">
    <property type="protein sequence ID" value="MBI5170015.1"/>
    <property type="molecule type" value="Genomic_DNA"/>
</dbReference>
<gene>
    <name evidence="1" type="ORF">HZA61_11040</name>
</gene>
<accession>A0A933SEW0</accession>
<dbReference type="InterPro" id="IPR018641">
    <property type="entry name" value="Trfase_1_rSAM/seldom-assoc"/>
</dbReference>
<protein>
    <submittedName>
        <fullName evidence="1">TIGR04282 family arsenosugar biosynthesis glycosyltransferase</fullName>
    </submittedName>
</protein>
<sequence length="223" mass="23202">MLAMDHLGVFARHPVAGSVKTRLSPALPPALAARLYAALLADTQAAAAACADTRTWWWADDGPALGDAAFAERRQEGGTLGERLAHAMGAMHAMRDGEARARAVIVGSDCPALAPAHLRAAFAALEEADVVLGPAVDGGYWLVGARCECGALFDDVPWSTPDVLRLTRERALEHGWSVATLVTLRDLDEPADLVALVAALAAGDRAACGPALRAALNEAGLAR</sequence>
<organism evidence="1 2">
    <name type="scientific">Eiseniibacteriota bacterium</name>
    <dbReference type="NCBI Taxonomy" id="2212470"/>
    <lineage>
        <taxon>Bacteria</taxon>
        <taxon>Candidatus Eiseniibacteriota</taxon>
    </lineage>
</organism>
<dbReference type="SUPFAM" id="SSF53448">
    <property type="entry name" value="Nucleotide-diphospho-sugar transferases"/>
    <property type="match status" value="1"/>
</dbReference>
<dbReference type="NCBIfam" id="TIGR04282">
    <property type="entry name" value="glyco_like_cofC"/>
    <property type="match status" value="1"/>
</dbReference>
<evidence type="ECO:0000313" key="2">
    <source>
        <dbReference type="Proteomes" id="UP000696931"/>
    </source>
</evidence>
<dbReference type="Pfam" id="PF09837">
    <property type="entry name" value="DUF2064"/>
    <property type="match status" value="1"/>
</dbReference>
<name>A0A933SEW0_UNCEI</name>
<proteinExistence type="predicted"/>
<comment type="caution">
    <text evidence="1">The sequence shown here is derived from an EMBL/GenBank/DDBJ whole genome shotgun (WGS) entry which is preliminary data.</text>
</comment>